<feature type="domain" description="DUF7702" evidence="2">
    <location>
        <begin position="20"/>
        <end position="192"/>
    </location>
</feature>
<organism evidence="3 4">
    <name type="scientific">Heliocybe sulcata</name>
    <dbReference type="NCBI Taxonomy" id="5364"/>
    <lineage>
        <taxon>Eukaryota</taxon>
        <taxon>Fungi</taxon>
        <taxon>Dikarya</taxon>
        <taxon>Basidiomycota</taxon>
        <taxon>Agaricomycotina</taxon>
        <taxon>Agaricomycetes</taxon>
        <taxon>Gloeophyllales</taxon>
        <taxon>Gloeophyllaceae</taxon>
        <taxon>Heliocybe</taxon>
    </lineage>
</organism>
<accession>A0A5C3N8V6</accession>
<keyword evidence="4" id="KW-1185">Reference proteome</keyword>
<feature type="transmembrane region" description="Helical" evidence="1">
    <location>
        <begin position="255"/>
        <end position="277"/>
    </location>
</feature>
<gene>
    <name evidence="3" type="ORF">OE88DRAFT_1657613</name>
</gene>
<feature type="transmembrane region" description="Helical" evidence="1">
    <location>
        <begin position="130"/>
        <end position="146"/>
    </location>
</feature>
<keyword evidence="1" id="KW-0812">Transmembrane</keyword>
<keyword evidence="1" id="KW-0472">Membrane</keyword>
<dbReference type="PANTHER" id="PTHR42109:SF2">
    <property type="entry name" value="INTEGRAL MEMBRANE PROTEIN"/>
    <property type="match status" value="1"/>
</dbReference>
<sequence length="292" mass="31494">MAAESINYAQYAGIHSVAAAVIFLIAYVPLAILYIIYSIRRPTYVLIVLALFCIIRITAFSIRAAMAASTSAGESEGLLVAEEILYNAGFFGVLYSAYTLVLDRDQLTGRLGETQGLLTLLARITSNRHVIRLTLSVAVALGITGATKMVSSNSSDVSTGESLRRASVYIFLVVTAVLVLRTLILAMHQGASRPDNNMELGASQRPKGNTTFGARHGIYVLAIITLLLLIREAFYAATTGSTNASQQAKGNNEAYFYPLGALTEFLAVILFAVPGLVPSRKELEMQRYAAEK</sequence>
<evidence type="ECO:0000259" key="2">
    <source>
        <dbReference type="Pfam" id="PF24800"/>
    </source>
</evidence>
<name>A0A5C3N8V6_9AGAM</name>
<dbReference type="Proteomes" id="UP000305948">
    <property type="component" value="Unassembled WGS sequence"/>
</dbReference>
<feature type="transmembrane region" description="Helical" evidence="1">
    <location>
        <begin position="166"/>
        <end position="186"/>
    </location>
</feature>
<feature type="transmembrane region" description="Helical" evidence="1">
    <location>
        <begin position="12"/>
        <end position="37"/>
    </location>
</feature>
<proteinExistence type="predicted"/>
<dbReference type="AlphaFoldDB" id="A0A5C3N8V6"/>
<feature type="transmembrane region" description="Helical" evidence="1">
    <location>
        <begin position="84"/>
        <end position="102"/>
    </location>
</feature>
<evidence type="ECO:0000256" key="1">
    <source>
        <dbReference type="SAM" id="Phobius"/>
    </source>
</evidence>
<keyword evidence="1" id="KW-1133">Transmembrane helix</keyword>
<dbReference type="EMBL" id="ML213509">
    <property type="protein sequence ID" value="TFK52378.1"/>
    <property type="molecule type" value="Genomic_DNA"/>
</dbReference>
<protein>
    <recommendedName>
        <fullName evidence="2">DUF7702 domain-containing protein</fullName>
    </recommendedName>
</protein>
<feature type="transmembrane region" description="Helical" evidence="1">
    <location>
        <begin position="217"/>
        <end position="235"/>
    </location>
</feature>
<evidence type="ECO:0000313" key="4">
    <source>
        <dbReference type="Proteomes" id="UP000305948"/>
    </source>
</evidence>
<dbReference type="STRING" id="5364.A0A5C3N8V6"/>
<dbReference type="Pfam" id="PF24800">
    <property type="entry name" value="DUF7702"/>
    <property type="match status" value="1"/>
</dbReference>
<dbReference type="InterPro" id="IPR056119">
    <property type="entry name" value="DUF7702"/>
</dbReference>
<dbReference type="OrthoDB" id="5389493at2759"/>
<reference evidence="3 4" key="1">
    <citation type="journal article" date="2019" name="Nat. Ecol. Evol.">
        <title>Megaphylogeny resolves global patterns of mushroom evolution.</title>
        <authorList>
            <person name="Varga T."/>
            <person name="Krizsan K."/>
            <person name="Foldi C."/>
            <person name="Dima B."/>
            <person name="Sanchez-Garcia M."/>
            <person name="Sanchez-Ramirez S."/>
            <person name="Szollosi G.J."/>
            <person name="Szarkandi J.G."/>
            <person name="Papp V."/>
            <person name="Albert L."/>
            <person name="Andreopoulos W."/>
            <person name="Angelini C."/>
            <person name="Antonin V."/>
            <person name="Barry K.W."/>
            <person name="Bougher N.L."/>
            <person name="Buchanan P."/>
            <person name="Buyck B."/>
            <person name="Bense V."/>
            <person name="Catcheside P."/>
            <person name="Chovatia M."/>
            <person name="Cooper J."/>
            <person name="Damon W."/>
            <person name="Desjardin D."/>
            <person name="Finy P."/>
            <person name="Geml J."/>
            <person name="Haridas S."/>
            <person name="Hughes K."/>
            <person name="Justo A."/>
            <person name="Karasinski D."/>
            <person name="Kautmanova I."/>
            <person name="Kiss B."/>
            <person name="Kocsube S."/>
            <person name="Kotiranta H."/>
            <person name="LaButti K.M."/>
            <person name="Lechner B.E."/>
            <person name="Liimatainen K."/>
            <person name="Lipzen A."/>
            <person name="Lukacs Z."/>
            <person name="Mihaltcheva S."/>
            <person name="Morgado L.N."/>
            <person name="Niskanen T."/>
            <person name="Noordeloos M.E."/>
            <person name="Ohm R.A."/>
            <person name="Ortiz-Santana B."/>
            <person name="Ovrebo C."/>
            <person name="Racz N."/>
            <person name="Riley R."/>
            <person name="Savchenko A."/>
            <person name="Shiryaev A."/>
            <person name="Soop K."/>
            <person name="Spirin V."/>
            <person name="Szebenyi C."/>
            <person name="Tomsovsky M."/>
            <person name="Tulloss R.E."/>
            <person name="Uehling J."/>
            <person name="Grigoriev I.V."/>
            <person name="Vagvolgyi C."/>
            <person name="Papp T."/>
            <person name="Martin F.M."/>
            <person name="Miettinen O."/>
            <person name="Hibbett D.S."/>
            <person name="Nagy L.G."/>
        </authorList>
    </citation>
    <scope>NUCLEOTIDE SEQUENCE [LARGE SCALE GENOMIC DNA]</scope>
    <source>
        <strain evidence="3 4">OMC1185</strain>
    </source>
</reference>
<feature type="transmembrane region" description="Helical" evidence="1">
    <location>
        <begin position="44"/>
        <end position="64"/>
    </location>
</feature>
<evidence type="ECO:0000313" key="3">
    <source>
        <dbReference type="EMBL" id="TFK52378.1"/>
    </source>
</evidence>
<dbReference type="PANTHER" id="PTHR42109">
    <property type="entry name" value="UNPLACED GENOMIC SCAFFOLD UM_SCAF_CONTIG_1.265, WHOLE GENOME SHOTGUN SEQUENCE"/>
    <property type="match status" value="1"/>
</dbReference>